<evidence type="ECO:0000313" key="3">
    <source>
        <dbReference type="Proteomes" id="UP000514509"/>
    </source>
</evidence>
<dbReference type="InterPro" id="IPR011110">
    <property type="entry name" value="Reg_prop"/>
</dbReference>
<dbReference type="KEGG" id="add:HUW48_02935"/>
<organism evidence="2 3">
    <name type="scientific">Adhaeribacter radiodurans</name>
    <dbReference type="NCBI Taxonomy" id="2745197"/>
    <lineage>
        <taxon>Bacteria</taxon>
        <taxon>Pseudomonadati</taxon>
        <taxon>Bacteroidota</taxon>
        <taxon>Cytophagia</taxon>
        <taxon>Cytophagales</taxon>
        <taxon>Hymenobacteraceae</taxon>
        <taxon>Adhaeribacter</taxon>
    </lineage>
</organism>
<evidence type="ECO:0000259" key="1">
    <source>
        <dbReference type="Pfam" id="PF21544"/>
    </source>
</evidence>
<accession>A0A7L7L3V8</accession>
<dbReference type="InterPro" id="IPR048954">
    <property type="entry name" value="PorZ_N"/>
</dbReference>
<gene>
    <name evidence="2" type="ORF">HUW48_02935</name>
</gene>
<dbReference type="InterPro" id="IPR015943">
    <property type="entry name" value="WD40/YVTN_repeat-like_dom_sf"/>
</dbReference>
<dbReference type="Proteomes" id="UP000514509">
    <property type="component" value="Chromosome"/>
</dbReference>
<reference evidence="2 3" key="1">
    <citation type="submission" date="2020-08" db="EMBL/GenBank/DDBJ databases">
        <title>Adhaeribacter dokdonensis sp. nov., isolated from the rhizosphere of Elymus tsukushiensis, a plant native to the Dokdo Islands, Republic of Korea.</title>
        <authorList>
            <person name="Ghim S.Y."/>
        </authorList>
    </citation>
    <scope>NUCLEOTIDE SEQUENCE [LARGE SCALE GENOMIC DNA]</scope>
    <source>
        <strain evidence="2 3">KUDC8001</strain>
    </source>
</reference>
<dbReference type="Pfam" id="PF21544">
    <property type="entry name" value="PorZ_N_b_propeller"/>
    <property type="match status" value="1"/>
</dbReference>
<dbReference type="Gene3D" id="2.130.10.10">
    <property type="entry name" value="YVTN repeat-like/Quinoprotein amine dehydrogenase"/>
    <property type="match status" value="2"/>
</dbReference>
<dbReference type="Pfam" id="PF07494">
    <property type="entry name" value="Reg_prop"/>
    <property type="match status" value="1"/>
</dbReference>
<proteinExistence type="predicted"/>
<dbReference type="EMBL" id="CP055153">
    <property type="protein sequence ID" value="QMU27049.1"/>
    <property type="molecule type" value="Genomic_DNA"/>
</dbReference>
<dbReference type="PROSITE" id="PS51257">
    <property type="entry name" value="PROKAR_LIPOPROTEIN"/>
    <property type="match status" value="1"/>
</dbReference>
<name>A0A7L7L3V8_9BACT</name>
<protein>
    <recommendedName>
        <fullName evidence="1">PorZ N-terminal beta-propeller domain-containing protein</fullName>
    </recommendedName>
</protein>
<dbReference type="AlphaFoldDB" id="A0A7L7L3V8"/>
<feature type="domain" description="PorZ N-terminal beta-propeller" evidence="1">
    <location>
        <begin position="58"/>
        <end position="215"/>
    </location>
</feature>
<evidence type="ECO:0000313" key="2">
    <source>
        <dbReference type="EMBL" id="QMU27049.1"/>
    </source>
</evidence>
<sequence length="773" mass="84282">MSNRLLVNRVYISVLGIVLGCIGAGKVYAQQSTLGLGKWQVHVPYNRAKAIAEVDSKIYCATEDGFFLFDTEFNQIKTLSKSDGFHSINISTLAYETGTQTLVIAYEDTHLDLLREGEIIALTDIARKNIPGDKTIHQITFRDKNAYLATSFGVVVLDLEKLEIKETYSNLGLNGQILDVYASATLNDSIYLATSNGLMAASLNGPNLLDYKSWRTFGTEAGLPVAAVSKTIATFSQSIYAGLNQERVYKFNGKAWVPTAADLTNTEAYQLNATANHLLIANQNNVILLDAAGQVQIYDDPLLKQPRAALQSADQSYWIADYSRGLMHLVNNTYTAIVPAGPFSNQAFSVYSDNAATFVLEGGYNQSYEQRGAKAGFYEYANGQWTNYTSWLQTDPNQFPAITDLTRAVRNPVNQKLYMGSYGNGLLEWAGLGQFKVYDPTNSTLLSSLPNNNNFTRVPDVAADAEGNIWVLNRNQFPNLPGLHVLKLDNTWQSFSFPGFSDGSNLERIVIDDVNFKWMALSKNGTSAKGLLVFDDVANTFKHFTPANANLPGLDVYSLAKDRMGAIWVGTNNGLAIFDDPDQAFGNDFTASQPIINGRPTLEGQLVRAIAVDGGNRKWIGTDAGLWLFNENGDKLLANFTSENSPLLSNKIADISINQKTGEVFISTDVGLVSYRGAATVTEGKPSCATVFPNPVRPESEGLVAISDLPNNARVKITDTAGHLVYETQAAGGTVAWNTRDVHGRRVKTGVYLVFSSTSDGSQSCISKVAVVD</sequence>
<keyword evidence="3" id="KW-1185">Reference proteome</keyword>
<dbReference type="SUPFAM" id="SSF63829">
    <property type="entry name" value="Calcium-dependent phosphotriesterase"/>
    <property type="match status" value="3"/>
</dbReference>
<dbReference type="RefSeq" id="WP_182414251.1">
    <property type="nucleotide sequence ID" value="NZ_CP055153.1"/>
</dbReference>